<dbReference type="InterPro" id="IPR002172">
    <property type="entry name" value="LDrepeatLR_classA_rpt"/>
</dbReference>
<feature type="disulfide bond" evidence="13">
    <location>
        <begin position="140"/>
        <end position="155"/>
    </location>
</feature>
<evidence type="ECO:0000256" key="8">
    <source>
        <dbReference type="ARBA" id="ARBA00023136"/>
    </source>
</evidence>
<keyword evidence="12 14" id="KW-0407">Ion channel</keyword>
<keyword evidence="7 14" id="KW-0406">Ion transport</keyword>
<evidence type="ECO:0000256" key="3">
    <source>
        <dbReference type="ARBA" id="ARBA00022461"/>
    </source>
</evidence>
<keyword evidence="5 15" id="KW-1133">Transmembrane helix</keyword>
<keyword evidence="10" id="KW-0325">Glycoprotein</keyword>
<evidence type="ECO:0000313" key="16">
    <source>
        <dbReference type="EMBL" id="CAG5133397.1"/>
    </source>
</evidence>
<proteinExistence type="inferred from homology"/>
<sequence>MVVQCYWLFDRYYKYPIEVKMDMKVSSSLEFPSVTICNLNPIIQSKVFYKPYKPLIEYVDPTVHDSLFQEAISNWQFHVRCDNTSYKCNNGQCIYSAFVCDGFLDCMTGEDEANCTEVVCGEDYAECNSSDKCISKNYVCDGLRDCWYGEDESFCSCKNTESSDSLSHSKVCFYFKIIHKLQLTQKRKVNRRFLKAREHLRLKRHVRSTEPPKNTSVQVDWKTVLINSSFNKWNFLDDPSITANYYEERDEEYQASMTYAYITAKLDPLVVEESGHLKNDLIAACRFGGYQCSPANFTYFHSYKYGNCYTFNSKKSANGTDLYTKFPGPEYGLRLELFLDQENYVPYLATEAGIRVLVHRKGTMPFPEDEGISIMPGRSTSIGIRQVSFTRLPPPHGVCSDKAKRTDYYEKSSGNLVLNACNCSVPFYYVLENTTICNMTEMFTEMCVNRIFMIQGENIEKCDQMCPIPCNDTKYELSVSMAIWPSERYQSFLINKLGQTNYKYMETEDSASDFTKLQIYFQDLIYEQVEQQKAYESMSLISDLGGQLGLWLGLSAITIGEICSFLFGVGRSLSYKCWGNKTMQDDLTPITTIQPATLQEMYEDLCPEAAKYLAPEGRSTSLSDSAYA</sequence>
<keyword evidence="8 15" id="KW-0472">Membrane</keyword>
<feature type="disulfide bond" evidence="13">
    <location>
        <begin position="88"/>
        <end position="106"/>
    </location>
</feature>
<dbReference type="PROSITE" id="PS01209">
    <property type="entry name" value="LDLRA_1"/>
    <property type="match status" value="2"/>
</dbReference>
<evidence type="ECO:0000256" key="9">
    <source>
        <dbReference type="ARBA" id="ARBA00023157"/>
    </source>
</evidence>
<dbReference type="PANTHER" id="PTHR11690">
    <property type="entry name" value="AMILORIDE-SENSITIVE SODIUM CHANNEL-RELATED"/>
    <property type="match status" value="1"/>
</dbReference>
<comment type="caution">
    <text evidence="13">Lacks conserved residue(s) required for the propagation of feature annotation.</text>
</comment>
<evidence type="ECO:0000256" key="14">
    <source>
        <dbReference type="RuleBase" id="RU000679"/>
    </source>
</evidence>
<reference evidence="16" key="1">
    <citation type="submission" date="2021-04" db="EMBL/GenBank/DDBJ databases">
        <authorList>
            <consortium name="Molecular Ecology Group"/>
        </authorList>
    </citation>
    <scope>NUCLEOTIDE SEQUENCE</scope>
</reference>
<keyword evidence="2 14" id="KW-0813">Transport</keyword>
<evidence type="ECO:0000256" key="10">
    <source>
        <dbReference type="ARBA" id="ARBA00023180"/>
    </source>
</evidence>
<evidence type="ECO:0000256" key="2">
    <source>
        <dbReference type="ARBA" id="ARBA00022448"/>
    </source>
</evidence>
<feature type="transmembrane region" description="Helical" evidence="15">
    <location>
        <begin position="548"/>
        <end position="569"/>
    </location>
</feature>
<dbReference type="InterPro" id="IPR036055">
    <property type="entry name" value="LDL_receptor-like_sf"/>
</dbReference>
<dbReference type="PROSITE" id="PS50068">
    <property type="entry name" value="LDLRA_2"/>
    <property type="match status" value="2"/>
</dbReference>
<feature type="disulfide bond" evidence="13">
    <location>
        <begin position="81"/>
        <end position="93"/>
    </location>
</feature>
<evidence type="ECO:0000256" key="7">
    <source>
        <dbReference type="ARBA" id="ARBA00023065"/>
    </source>
</evidence>
<dbReference type="SUPFAM" id="SSF57424">
    <property type="entry name" value="LDL receptor-like module"/>
    <property type="match status" value="2"/>
</dbReference>
<keyword evidence="9 13" id="KW-1015">Disulfide bond</keyword>
<evidence type="ECO:0000256" key="15">
    <source>
        <dbReference type="SAM" id="Phobius"/>
    </source>
</evidence>
<evidence type="ECO:0000313" key="17">
    <source>
        <dbReference type="Proteomes" id="UP000678393"/>
    </source>
</evidence>
<accession>A0A8S3ZUX4</accession>
<organism evidence="16 17">
    <name type="scientific">Candidula unifasciata</name>
    <dbReference type="NCBI Taxonomy" id="100452"/>
    <lineage>
        <taxon>Eukaryota</taxon>
        <taxon>Metazoa</taxon>
        <taxon>Spiralia</taxon>
        <taxon>Lophotrochozoa</taxon>
        <taxon>Mollusca</taxon>
        <taxon>Gastropoda</taxon>
        <taxon>Heterobranchia</taxon>
        <taxon>Euthyneura</taxon>
        <taxon>Panpulmonata</taxon>
        <taxon>Eupulmonata</taxon>
        <taxon>Stylommatophora</taxon>
        <taxon>Helicina</taxon>
        <taxon>Helicoidea</taxon>
        <taxon>Geomitridae</taxon>
        <taxon>Candidula</taxon>
    </lineage>
</organism>
<dbReference type="AlphaFoldDB" id="A0A8S3ZUX4"/>
<comment type="caution">
    <text evidence="16">The sequence shown here is derived from an EMBL/GenBank/DDBJ whole genome shotgun (WGS) entry which is preliminary data.</text>
</comment>
<comment type="subcellular location">
    <subcellularLocation>
        <location evidence="1">Membrane</location>
        <topology evidence="1">Multi-pass membrane protein</topology>
    </subcellularLocation>
</comment>
<dbReference type="GO" id="GO:0015280">
    <property type="term" value="F:ligand-gated sodium channel activity"/>
    <property type="evidence" value="ECO:0007669"/>
    <property type="project" value="TreeGrafter"/>
</dbReference>
<dbReference type="CDD" id="cd00112">
    <property type="entry name" value="LDLa"/>
    <property type="match status" value="2"/>
</dbReference>
<dbReference type="InterPro" id="IPR001873">
    <property type="entry name" value="ENaC"/>
</dbReference>
<name>A0A8S3ZUX4_9EUPU</name>
<evidence type="ECO:0000256" key="6">
    <source>
        <dbReference type="ARBA" id="ARBA00023053"/>
    </source>
</evidence>
<keyword evidence="11 14" id="KW-0739">Sodium transport</keyword>
<dbReference type="FunFam" id="1.10.287.770:FF:000001">
    <property type="entry name" value="Acid-sensing ion channel subunit 1"/>
    <property type="match status" value="1"/>
</dbReference>
<evidence type="ECO:0000256" key="1">
    <source>
        <dbReference type="ARBA" id="ARBA00004141"/>
    </source>
</evidence>
<dbReference type="SMART" id="SM00192">
    <property type="entry name" value="LDLa"/>
    <property type="match status" value="2"/>
</dbReference>
<protein>
    <submittedName>
        <fullName evidence="16">Uncharacterized protein</fullName>
    </submittedName>
</protein>
<dbReference type="PRINTS" id="PR01078">
    <property type="entry name" value="AMINACHANNEL"/>
</dbReference>
<dbReference type="Gene3D" id="4.10.400.10">
    <property type="entry name" value="Low-density Lipoprotein Receptor"/>
    <property type="match status" value="1"/>
</dbReference>
<dbReference type="Pfam" id="PF00858">
    <property type="entry name" value="ASC"/>
    <property type="match status" value="1"/>
</dbReference>
<evidence type="ECO:0000256" key="5">
    <source>
        <dbReference type="ARBA" id="ARBA00022989"/>
    </source>
</evidence>
<keyword evidence="3 14" id="KW-0894">Sodium channel</keyword>
<dbReference type="EMBL" id="CAJHNH020006168">
    <property type="protein sequence ID" value="CAG5133397.1"/>
    <property type="molecule type" value="Genomic_DNA"/>
</dbReference>
<dbReference type="Proteomes" id="UP000678393">
    <property type="component" value="Unassembled WGS sequence"/>
</dbReference>
<keyword evidence="17" id="KW-1185">Reference proteome</keyword>
<keyword evidence="4 14" id="KW-0812">Transmembrane</keyword>
<comment type="similarity">
    <text evidence="14">Belongs to the amiloride-sensitive sodium channel (TC 1.A.6) family.</text>
</comment>
<evidence type="ECO:0000256" key="12">
    <source>
        <dbReference type="ARBA" id="ARBA00023303"/>
    </source>
</evidence>
<gene>
    <name evidence="16" type="ORF">CUNI_LOCUS18955</name>
</gene>
<dbReference type="Gene3D" id="2.60.470.10">
    <property type="entry name" value="Acid-sensing ion channels like domains"/>
    <property type="match status" value="1"/>
</dbReference>
<dbReference type="PANTHER" id="PTHR11690:SF248">
    <property type="entry name" value="PICKPOCKET 17, ISOFORM A"/>
    <property type="match status" value="1"/>
</dbReference>
<evidence type="ECO:0000256" key="13">
    <source>
        <dbReference type="PROSITE-ProRule" id="PRU00124"/>
    </source>
</evidence>
<dbReference type="InterPro" id="IPR023415">
    <property type="entry name" value="LDLR_class-A_CS"/>
</dbReference>
<dbReference type="OrthoDB" id="6021021at2759"/>
<dbReference type="Gene3D" id="2.40.128.620">
    <property type="match status" value="1"/>
</dbReference>
<evidence type="ECO:0000256" key="11">
    <source>
        <dbReference type="ARBA" id="ARBA00023201"/>
    </source>
</evidence>
<evidence type="ECO:0000256" key="4">
    <source>
        <dbReference type="ARBA" id="ARBA00022692"/>
    </source>
</evidence>
<keyword evidence="6" id="KW-0915">Sodium</keyword>
<dbReference type="GO" id="GO:0005886">
    <property type="term" value="C:plasma membrane"/>
    <property type="evidence" value="ECO:0007669"/>
    <property type="project" value="TreeGrafter"/>
</dbReference>
<feature type="disulfide bond" evidence="13">
    <location>
        <begin position="100"/>
        <end position="115"/>
    </location>
</feature>